<comment type="caution">
    <text evidence="3">The sequence shown here is derived from an EMBL/GenBank/DDBJ whole genome shotgun (WGS) entry which is preliminary data.</text>
</comment>
<accession>A0A0A3IXB0</accession>
<dbReference type="STRING" id="1220589.CD32_02395"/>
<dbReference type="PANTHER" id="PTHR33121:SF71">
    <property type="entry name" value="OXYGEN SENSOR PROTEIN DOSP"/>
    <property type="match status" value="1"/>
</dbReference>
<reference evidence="3 4" key="1">
    <citation type="submission" date="2014-02" db="EMBL/GenBank/DDBJ databases">
        <title>Draft genome sequence of Lysinibacillus odysseyi NBRC 100172.</title>
        <authorList>
            <person name="Zhang F."/>
            <person name="Wang G."/>
            <person name="Zhang L."/>
        </authorList>
    </citation>
    <scope>NUCLEOTIDE SEQUENCE [LARGE SCALE GENOMIC DNA]</scope>
    <source>
        <strain evidence="3 4">NBRC 100172</strain>
    </source>
</reference>
<protein>
    <recommendedName>
        <fullName evidence="5">Phytochrome-like protein cph2</fullName>
    </recommendedName>
</protein>
<dbReference type="PROSITE" id="PS50887">
    <property type="entry name" value="GGDEF"/>
    <property type="match status" value="1"/>
</dbReference>
<evidence type="ECO:0000313" key="3">
    <source>
        <dbReference type="EMBL" id="KGR88090.1"/>
    </source>
</evidence>
<gene>
    <name evidence="3" type="ORF">CD32_02395</name>
</gene>
<dbReference type="Pfam" id="PF00563">
    <property type="entry name" value="EAL"/>
    <property type="match status" value="1"/>
</dbReference>
<dbReference type="InterPro" id="IPR043128">
    <property type="entry name" value="Rev_trsase/Diguanyl_cyclase"/>
</dbReference>
<dbReference type="EMBL" id="JPVP01000043">
    <property type="protein sequence ID" value="KGR88090.1"/>
    <property type="molecule type" value="Genomic_DNA"/>
</dbReference>
<dbReference type="Gene3D" id="3.30.450.40">
    <property type="match status" value="1"/>
</dbReference>
<dbReference type="Gene3D" id="3.20.20.450">
    <property type="entry name" value="EAL domain"/>
    <property type="match status" value="1"/>
</dbReference>
<dbReference type="SMART" id="SM00267">
    <property type="entry name" value="GGDEF"/>
    <property type="match status" value="1"/>
</dbReference>
<dbReference type="CDD" id="cd01948">
    <property type="entry name" value="EAL"/>
    <property type="match status" value="1"/>
</dbReference>
<dbReference type="InterPro" id="IPR029787">
    <property type="entry name" value="Nucleotide_cyclase"/>
</dbReference>
<evidence type="ECO:0008006" key="5">
    <source>
        <dbReference type="Google" id="ProtNLM"/>
    </source>
</evidence>
<dbReference type="Proteomes" id="UP000030437">
    <property type="component" value="Unassembled WGS sequence"/>
</dbReference>
<evidence type="ECO:0000259" key="2">
    <source>
        <dbReference type="PROSITE" id="PS50887"/>
    </source>
</evidence>
<dbReference type="SUPFAM" id="SSF55073">
    <property type="entry name" value="Nucleotide cyclase"/>
    <property type="match status" value="1"/>
</dbReference>
<dbReference type="InterPro" id="IPR000160">
    <property type="entry name" value="GGDEF_dom"/>
</dbReference>
<dbReference type="eggNOG" id="COG2200">
    <property type="taxonomic scope" value="Bacteria"/>
</dbReference>
<organism evidence="3 4">
    <name type="scientific">Lysinibacillus odysseyi 34hs-1 = NBRC 100172</name>
    <dbReference type="NCBI Taxonomy" id="1220589"/>
    <lineage>
        <taxon>Bacteria</taxon>
        <taxon>Bacillati</taxon>
        <taxon>Bacillota</taxon>
        <taxon>Bacilli</taxon>
        <taxon>Bacillales</taxon>
        <taxon>Bacillaceae</taxon>
        <taxon>Lysinibacillus</taxon>
    </lineage>
</organism>
<dbReference type="InterPro" id="IPR029016">
    <property type="entry name" value="GAF-like_dom_sf"/>
</dbReference>
<sequence length="644" mass="75049">MEERLYKGKVTKAELMHTRKTGIPFYAGLECLPFQDEQNKTKLVLVFVKDVTYIQLQSFVDRLEKEMFQAIQNEISFNEKIQLICNGIDHLFHRECFTAFVWEHEGKCQMIQSNVWHPGKTIQYTLEQSVERTCYEKLIQLRQVVVYDDFSHLHLHRPHKDLALEKEFTRCIFLPVGKSEGEKLGVMTIYFNEQDYKNAVYSHFFERIVDLIILAYSYEKKQQQIYSLAYMNLSTGMVNLNGFIGRLKELKEWDGVIHLVEPTEFSRIVELYGRDSGEALLKQMYERILEKCEEKHILVGRFVSSSIILYMEKDEAETRHMTEFLKTLVEQPFIVEGRSIYITLKSGGAPIRTGQSIKEGIRHAESALSEAKESFGTMARFYCEEKDAQLEKELLILNHLTEAIKHKEITAFFQPKVELRRGRITSMEALARWTSPVLGHVSPADFIPVAERAGLIREIDLQIIEQVLRWFQRRQYEGKHIVPIAVNISPEHFYYPRFVEELEQLIKKYHADPNYLIIEITESLGLVDVKRAQEIIKKLYIRGLKTSVDDFGMGYSSLSYLQKLPFSELKIDRSFTSRIHEAGTLAIVRSIIQIAYNLEIDVVAEGVETKEQADVLYQLGCKCAQGYLFYRPMSFRELEESNIL</sequence>
<dbReference type="Gene3D" id="3.30.70.270">
    <property type="match status" value="1"/>
</dbReference>
<feature type="domain" description="GGDEF" evidence="2">
    <location>
        <begin position="253"/>
        <end position="385"/>
    </location>
</feature>
<dbReference type="PROSITE" id="PS50883">
    <property type="entry name" value="EAL"/>
    <property type="match status" value="1"/>
</dbReference>
<dbReference type="SMART" id="SM00052">
    <property type="entry name" value="EAL"/>
    <property type="match status" value="1"/>
</dbReference>
<dbReference type="SUPFAM" id="SSF141868">
    <property type="entry name" value="EAL domain-like"/>
    <property type="match status" value="1"/>
</dbReference>
<dbReference type="AlphaFoldDB" id="A0A0A3IXB0"/>
<dbReference type="GO" id="GO:0071111">
    <property type="term" value="F:cyclic-guanylate-specific phosphodiesterase activity"/>
    <property type="evidence" value="ECO:0007669"/>
    <property type="project" value="InterPro"/>
</dbReference>
<dbReference type="SUPFAM" id="SSF55781">
    <property type="entry name" value="GAF domain-like"/>
    <property type="match status" value="1"/>
</dbReference>
<feature type="domain" description="EAL" evidence="1">
    <location>
        <begin position="393"/>
        <end position="644"/>
    </location>
</feature>
<dbReference type="InterPro" id="IPR050706">
    <property type="entry name" value="Cyclic-di-GMP_PDE-like"/>
</dbReference>
<name>A0A0A3IXB0_9BACI</name>
<dbReference type="Pfam" id="PF00990">
    <property type="entry name" value="GGDEF"/>
    <property type="match status" value="1"/>
</dbReference>
<evidence type="ECO:0000313" key="4">
    <source>
        <dbReference type="Proteomes" id="UP000030437"/>
    </source>
</evidence>
<dbReference type="InterPro" id="IPR001633">
    <property type="entry name" value="EAL_dom"/>
</dbReference>
<dbReference type="PANTHER" id="PTHR33121">
    <property type="entry name" value="CYCLIC DI-GMP PHOSPHODIESTERASE PDEF"/>
    <property type="match status" value="1"/>
</dbReference>
<proteinExistence type="predicted"/>
<keyword evidence="4" id="KW-1185">Reference proteome</keyword>
<evidence type="ECO:0000259" key="1">
    <source>
        <dbReference type="PROSITE" id="PS50883"/>
    </source>
</evidence>
<dbReference type="InterPro" id="IPR035919">
    <property type="entry name" value="EAL_sf"/>
</dbReference>